<reference evidence="2 3" key="1">
    <citation type="submission" date="2024-09" db="EMBL/GenBank/DDBJ databases">
        <authorList>
            <person name="Sun Q."/>
            <person name="Mori K."/>
        </authorList>
    </citation>
    <scope>NUCLEOTIDE SEQUENCE [LARGE SCALE GENOMIC DNA]</scope>
    <source>
        <strain evidence="2 3">TBRC 3947</strain>
    </source>
</reference>
<feature type="region of interest" description="Disordered" evidence="1">
    <location>
        <begin position="429"/>
        <end position="524"/>
    </location>
</feature>
<dbReference type="InterPro" id="IPR051162">
    <property type="entry name" value="T4SS_component"/>
</dbReference>
<name>A0ABV6M6B3_9ACTN</name>
<dbReference type="Gene3D" id="3.40.50.300">
    <property type="entry name" value="P-loop containing nucleotide triphosphate hydrolases"/>
    <property type="match status" value="2"/>
</dbReference>
<proteinExistence type="predicted"/>
<organism evidence="2 3">
    <name type="scientific">Phytohabitans kaempferiae</name>
    <dbReference type="NCBI Taxonomy" id="1620943"/>
    <lineage>
        <taxon>Bacteria</taxon>
        <taxon>Bacillati</taxon>
        <taxon>Actinomycetota</taxon>
        <taxon>Actinomycetes</taxon>
        <taxon>Micromonosporales</taxon>
        <taxon>Micromonosporaceae</taxon>
    </lineage>
</organism>
<dbReference type="RefSeq" id="WP_377253402.1">
    <property type="nucleotide sequence ID" value="NZ_JBHLUH010000042.1"/>
</dbReference>
<comment type="caution">
    <text evidence="2">The sequence shown here is derived from an EMBL/GenBank/DDBJ whole genome shotgun (WGS) entry which is preliminary data.</text>
</comment>
<dbReference type="Proteomes" id="UP001589867">
    <property type="component" value="Unassembled WGS sequence"/>
</dbReference>
<dbReference type="PANTHER" id="PTHR30121">
    <property type="entry name" value="UNCHARACTERIZED PROTEIN YJGR-RELATED"/>
    <property type="match status" value="1"/>
</dbReference>
<keyword evidence="3" id="KW-1185">Reference proteome</keyword>
<gene>
    <name evidence="2" type="ORF">ACFFIA_21485</name>
</gene>
<dbReference type="EMBL" id="JBHLUH010000042">
    <property type="protein sequence ID" value="MFC0530240.1"/>
    <property type="molecule type" value="Genomic_DNA"/>
</dbReference>
<dbReference type="InterPro" id="IPR027417">
    <property type="entry name" value="P-loop_NTPase"/>
</dbReference>
<evidence type="ECO:0000313" key="3">
    <source>
        <dbReference type="Proteomes" id="UP001589867"/>
    </source>
</evidence>
<sequence length="524" mass="55667">MPPGSPRRQAVKALGVAPLGEPVLIGLSPEDARHHLHVPGPTGTGKSTLLINLAIADVRAGRGVAVFDPKGDLTRDLLDRLPASVGSRLVLIDPDEKAAPAALDLFDLGTDPESVADQLVGVMAKVWAQYWGPRTDDLARHAVLTLAHQPGATLADLPTLLADAGHRRRLVGTIRRTLGPVASAGLVAFWAWYDTLTPAQASVQIGPLLSKLRAVLSRRFAAQLFGTGVSTFRLSDILDGGVLLVRLPPTLGDDTVRLTGSMLLAALLHAASGRADQHPADRLDASLILDEAQTFLHLPVGVDDALAQARALRLSLVLAHQHLGQLSPKMAAAIDANARNKVFFSLSPRDARDLAHHVAPYFEPEDLTRRDAYGIVCRLVINGRDGEPFSLNTRPAPPPWPGRAEQLRAAARDRGLPADERHAIAQARQVGPNAPHHTAGQPARPTHPTSNPRSDRTEASNEHVNPTGHPTDPTEHPTGPTDDPTEKAMQNPTGGQDIPAASPATPVPVPPAPTHRNPASRKGI</sequence>
<protein>
    <recommendedName>
        <fullName evidence="4">Type IV secretion system coupling protein TraD DNA-binding domain-containing protein</fullName>
    </recommendedName>
</protein>
<evidence type="ECO:0008006" key="4">
    <source>
        <dbReference type="Google" id="ProtNLM"/>
    </source>
</evidence>
<accession>A0ABV6M6B3</accession>
<dbReference type="PANTHER" id="PTHR30121:SF11">
    <property type="entry name" value="AAA+ ATPASE DOMAIN-CONTAINING PROTEIN"/>
    <property type="match status" value="1"/>
</dbReference>
<dbReference type="SUPFAM" id="SSF52540">
    <property type="entry name" value="P-loop containing nucleoside triphosphate hydrolases"/>
    <property type="match status" value="1"/>
</dbReference>
<evidence type="ECO:0000256" key="1">
    <source>
        <dbReference type="SAM" id="MobiDB-lite"/>
    </source>
</evidence>
<evidence type="ECO:0000313" key="2">
    <source>
        <dbReference type="EMBL" id="MFC0530240.1"/>
    </source>
</evidence>